<dbReference type="EMBL" id="CM002294">
    <property type="protein sequence ID" value="ESW14921.1"/>
    <property type="molecule type" value="Genomic_DNA"/>
</dbReference>
<keyword evidence="2" id="KW-0238">DNA-binding</keyword>
<keyword evidence="3" id="KW-0010">Activator</keyword>
<dbReference type="PIRSF" id="PIRSF002599">
    <property type="entry name" value="Cold_shock_A"/>
    <property type="match status" value="1"/>
</dbReference>
<protein>
    <recommendedName>
        <fullName evidence="5">CSD domain-containing protein</fullName>
    </recommendedName>
</protein>
<dbReference type="PANTHER" id="PTHR46565">
    <property type="entry name" value="COLD SHOCK DOMAIN PROTEIN 2"/>
    <property type="match status" value="1"/>
</dbReference>
<keyword evidence="4" id="KW-0804">Transcription</keyword>
<dbReference type="PANTHER" id="PTHR46565:SF20">
    <property type="entry name" value="COLD SHOCK DOMAIN-CONTAINING PROTEIN 4"/>
    <property type="match status" value="1"/>
</dbReference>
<dbReference type="InterPro" id="IPR002059">
    <property type="entry name" value="CSP_DNA-bd"/>
</dbReference>
<keyword evidence="1" id="KW-0805">Transcription regulation</keyword>
<feature type="domain" description="CSD" evidence="5">
    <location>
        <begin position="4"/>
        <end position="70"/>
    </location>
</feature>
<gene>
    <name evidence="6" type="ORF">PHAVU_007G028900g</name>
</gene>
<evidence type="ECO:0000256" key="4">
    <source>
        <dbReference type="ARBA" id="ARBA00023163"/>
    </source>
</evidence>
<reference evidence="7" key="1">
    <citation type="journal article" date="2014" name="Nat. Genet.">
        <title>A reference genome for common bean and genome-wide analysis of dual domestications.</title>
        <authorList>
            <person name="Schmutz J."/>
            <person name="McClean P.E."/>
            <person name="Mamidi S."/>
            <person name="Wu G.A."/>
            <person name="Cannon S.B."/>
            <person name="Grimwood J."/>
            <person name="Jenkins J."/>
            <person name="Shu S."/>
            <person name="Song Q."/>
            <person name="Chavarro C."/>
            <person name="Torres-Torres M."/>
            <person name="Geffroy V."/>
            <person name="Moghaddam S.M."/>
            <person name="Gao D."/>
            <person name="Abernathy B."/>
            <person name="Barry K."/>
            <person name="Blair M."/>
            <person name="Brick M.A."/>
            <person name="Chovatia M."/>
            <person name="Gepts P."/>
            <person name="Goodstein D.M."/>
            <person name="Gonzales M."/>
            <person name="Hellsten U."/>
            <person name="Hyten D.L."/>
            <person name="Jia G."/>
            <person name="Kelly J.D."/>
            <person name="Kudrna D."/>
            <person name="Lee R."/>
            <person name="Richard M.M."/>
            <person name="Miklas P.N."/>
            <person name="Osorno J.M."/>
            <person name="Rodrigues J."/>
            <person name="Thareau V."/>
            <person name="Urrea C.A."/>
            <person name="Wang M."/>
            <person name="Yu Y."/>
            <person name="Zhang M."/>
            <person name="Wing R.A."/>
            <person name="Cregan P.B."/>
            <person name="Rokhsar D.S."/>
            <person name="Jackson S.A."/>
        </authorList>
    </citation>
    <scope>NUCLEOTIDE SEQUENCE [LARGE SCALE GENOMIC DNA]</scope>
    <source>
        <strain evidence="7">cv. G19833</strain>
    </source>
</reference>
<evidence type="ECO:0000259" key="5">
    <source>
        <dbReference type="PROSITE" id="PS51857"/>
    </source>
</evidence>
<evidence type="ECO:0000256" key="2">
    <source>
        <dbReference type="ARBA" id="ARBA00023125"/>
    </source>
</evidence>
<dbReference type="SUPFAM" id="SSF50249">
    <property type="entry name" value="Nucleic acid-binding proteins"/>
    <property type="match status" value="1"/>
</dbReference>
<dbReference type="GO" id="GO:0003677">
    <property type="term" value="F:DNA binding"/>
    <property type="evidence" value="ECO:0007669"/>
    <property type="project" value="UniProtKB-KW"/>
</dbReference>
<dbReference type="eggNOG" id="KOG3070">
    <property type="taxonomic scope" value="Eukaryota"/>
</dbReference>
<dbReference type="PROSITE" id="PS51857">
    <property type="entry name" value="CSD_2"/>
    <property type="match status" value="1"/>
</dbReference>
<evidence type="ECO:0000313" key="6">
    <source>
        <dbReference type="EMBL" id="ESW14921.1"/>
    </source>
</evidence>
<dbReference type="Proteomes" id="UP000000226">
    <property type="component" value="Chromosome 7"/>
</dbReference>
<dbReference type="Gene3D" id="2.40.50.140">
    <property type="entry name" value="Nucleic acid-binding proteins"/>
    <property type="match status" value="1"/>
</dbReference>
<keyword evidence="7" id="KW-1185">Reference proteome</keyword>
<name>V7BEM0_PHAVU</name>
<evidence type="ECO:0000313" key="7">
    <source>
        <dbReference type="Proteomes" id="UP000000226"/>
    </source>
</evidence>
<sequence>MNANMSEKVKWFNDQKGFWFIILDEVSRIFFVHQLQIKYDDFRSLAEAESVEFAIKFDSDRRTKMINITD</sequence>
<proteinExistence type="predicted"/>
<evidence type="ECO:0000256" key="3">
    <source>
        <dbReference type="ARBA" id="ARBA00023159"/>
    </source>
</evidence>
<dbReference type="PRINTS" id="PR00050">
    <property type="entry name" value="COLDSHOCK"/>
</dbReference>
<accession>V7BEM0</accession>
<dbReference type="InterPro" id="IPR012340">
    <property type="entry name" value="NA-bd_OB-fold"/>
</dbReference>
<dbReference type="InterPro" id="IPR012156">
    <property type="entry name" value="Cold_shock_CspA"/>
</dbReference>
<evidence type="ECO:0000256" key="1">
    <source>
        <dbReference type="ARBA" id="ARBA00023015"/>
    </source>
</evidence>
<dbReference type="AlphaFoldDB" id="V7BEM0"/>
<dbReference type="CDD" id="cd04458">
    <property type="entry name" value="CSP_CDS"/>
    <property type="match status" value="1"/>
</dbReference>
<dbReference type="OrthoDB" id="422005at2759"/>
<dbReference type="Gramene" id="ESW14921">
    <property type="protein sequence ID" value="ESW14921"/>
    <property type="gene ID" value="PHAVU_007G028900g"/>
</dbReference>
<dbReference type="Pfam" id="PF00313">
    <property type="entry name" value="CSD"/>
    <property type="match status" value="1"/>
</dbReference>
<dbReference type="STRING" id="3885.V7BEM0"/>
<organism evidence="6 7">
    <name type="scientific">Phaseolus vulgaris</name>
    <name type="common">Kidney bean</name>
    <name type="synonym">French bean</name>
    <dbReference type="NCBI Taxonomy" id="3885"/>
    <lineage>
        <taxon>Eukaryota</taxon>
        <taxon>Viridiplantae</taxon>
        <taxon>Streptophyta</taxon>
        <taxon>Embryophyta</taxon>
        <taxon>Tracheophyta</taxon>
        <taxon>Spermatophyta</taxon>
        <taxon>Magnoliopsida</taxon>
        <taxon>eudicotyledons</taxon>
        <taxon>Gunneridae</taxon>
        <taxon>Pentapetalae</taxon>
        <taxon>rosids</taxon>
        <taxon>fabids</taxon>
        <taxon>Fabales</taxon>
        <taxon>Fabaceae</taxon>
        <taxon>Papilionoideae</taxon>
        <taxon>50 kb inversion clade</taxon>
        <taxon>NPAAA clade</taxon>
        <taxon>indigoferoid/millettioid clade</taxon>
        <taxon>Phaseoleae</taxon>
        <taxon>Phaseolus</taxon>
    </lineage>
</organism>